<evidence type="ECO:0008006" key="4">
    <source>
        <dbReference type="Google" id="ProtNLM"/>
    </source>
</evidence>
<keyword evidence="3" id="KW-1185">Reference proteome</keyword>
<dbReference type="RefSeq" id="WP_156574027.1">
    <property type="nucleotide sequence ID" value="NZ_CP046415.1"/>
</dbReference>
<dbReference type="AlphaFoldDB" id="A0A6I6D100"/>
<accession>A0A6I6D100</accession>
<gene>
    <name evidence="2" type="ORF">GM160_06520</name>
</gene>
<feature type="chain" id="PRO_5026286211" description="Superoxide dismutase copper/zinc binding domain-containing protein" evidence="1">
    <location>
        <begin position="24"/>
        <end position="141"/>
    </location>
</feature>
<evidence type="ECO:0000313" key="2">
    <source>
        <dbReference type="EMBL" id="QGT78578.1"/>
    </source>
</evidence>
<keyword evidence="1" id="KW-0732">Signal</keyword>
<sequence length="141" mass="14428">MKKLLLASAIAGLSAGLTAPAMAAENDFEQYQAAVYERGGSGVSGNAVFIPENGEMTVKLTIENADGMSAGIHAGLCRYAEDSDGAPEMLAFDEDPLFELSAIDGTESSSTIELTTGALMGDAHSVAIHDGSTIVACGNIQ</sequence>
<reference evidence="2 3" key="1">
    <citation type="submission" date="2019-11" db="EMBL/GenBank/DDBJ databases">
        <authorList>
            <person name="Zhang J."/>
            <person name="Sun C."/>
        </authorList>
    </citation>
    <scope>NUCLEOTIDE SEQUENCE [LARGE SCALE GENOMIC DNA]</scope>
    <source>
        <strain evidence="3">sp2</strain>
    </source>
</reference>
<dbReference type="EMBL" id="CP046415">
    <property type="protein sequence ID" value="QGT78578.1"/>
    <property type="molecule type" value="Genomic_DNA"/>
</dbReference>
<evidence type="ECO:0000256" key="1">
    <source>
        <dbReference type="SAM" id="SignalP"/>
    </source>
</evidence>
<feature type="signal peptide" evidence="1">
    <location>
        <begin position="1"/>
        <end position="23"/>
    </location>
</feature>
<organism evidence="2 3">
    <name type="scientific">Guyparkeria halophila</name>
    <dbReference type="NCBI Taxonomy" id="47960"/>
    <lineage>
        <taxon>Bacteria</taxon>
        <taxon>Pseudomonadati</taxon>
        <taxon>Pseudomonadota</taxon>
        <taxon>Gammaproteobacteria</taxon>
        <taxon>Chromatiales</taxon>
        <taxon>Thioalkalibacteraceae</taxon>
        <taxon>Guyparkeria</taxon>
    </lineage>
</organism>
<name>A0A6I6D100_9GAMM</name>
<protein>
    <recommendedName>
        <fullName evidence="4">Superoxide dismutase copper/zinc binding domain-containing protein</fullName>
    </recommendedName>
</protein>
<dbReference type="KEGG" id="ghl:GM160_06520"/>
<dbReference type="Proteomes" id="UP000427716">
    <property type="component" value="Chromosome"/>
</dbReference>
<proteinExistence type="predicted"/>
<evidence type="ECO:0000313" key="3">
    <source>
        <dbReference type="Proteomes" id="UP000427716"/>
    </source>
</evidence>